<evidence type="ECO:0000313" key="2">
    <source>
        <dbReference type="EMBL" id="KAK8959871.1"/>
    </source>
</evidence>
<evidence type="ECO:0000313" key="3">
    <source>
        <dbReference type="Proteomes" id="UP001412067"/>
    </source>
</evidence>
<dbReference type="Proteomes" id="UP001412067">
    <property type="component" value="Unassembled WGS sequence"/>
</dbReference>
<name>A0ABR2M8A1_9ASPA</name>
<feature type="compositionally biased region" description="Polar residues" evidence="1">
    <location>
        <begin position="9"/>
        <end position="18"/>
    </location>
</feature>
<organism evidence="2 3">
    <name type="scientific">Platanthera guangdongensis</name>
    <dbReference type="NCBI Taxonomy" id="2320717"/>
    <lineage>
        <taxon>Eukaryota</taxon>
        <taxon>Viridiplantae</taxon>
        <taxon>Streptophyta</taxon>
        <taxon>Embryophyta</taxon>
        <taxon>Tracheophyta</taxon>
        <taxon>Spermatophyta</taxon>
        <taxon>Magnoliopsida</taxon>
        <taxon>Liliopsida</taxon>
        <taxon>Asparagales</taxon>
        <taxon>Orchidaceae</taxon>
        <taxon>Orchidoideae</taxon>
        <taxon>Orchideae</taxon>
        <taxon>Orchidinae</taxon>
        <taxon>Platanthera</taxon>
    </lineage>
</organism>
<reference evidence="2 3" key="1">
    <citation type="journal article" date="2022" name="Nat. Plants">
        <title>Genomes of leafy and leafless Platanthera orchids illuminate the evolution of mycoheterotrophy.</title>
        <authorList>
            <person name="Li M.H."/>
            <person name="Liu K.W."/>
            <person name="Li Z."/>
            <person name="Lu H.C."/>
            <person name="Ye Q.L."/>
            <person name="Zhang D."/>
            <person name="Wang J.Y."/>
            <person name="Li Y.F."/>
            <person name="Zhong Z.M."/>
            <person name="Liu X."/>
            <person name="Yu X."/>
            <person name="Liu D.K."/>
            <person name="Tu X.D."/>
            <person name="Liu B."/>
            <person name="Hao Y."/>
            <person name="Liao X.Y."/>
            <person name="Jiang Y.T."/>
            <person name="Sun W.H."/>
            <person name="Chen J."/>
            <person name="Chen Y.Q."/>
            <person name="Ai Y."/>
            <person name="Zhai J.W."/>
            <person name="Wu S.S."/>
            <person name="Zhou Z."/>
            <person name="Hsiao Y.Y."/>
            <person name="Wu W.L."/>
            <person name="Chen Y.Y."/>
            <person name="Lin Y.F."/>
            <person name="Hsu J.L."/>
            <person name="Li C.Y."/>
            <person name="Wang Z.W."/>
            <person name="Zhao X."/>
            <person name="Zhong W.Y."/>
            <person name="Ma X.K."/>
            <person name="Ma L."/>
            <person name="Huang J."/>
            <person name="Chen G.Z."/>
            <person name="Huang M.Z."/>
            <person name="Huang L."/>
            <person name="Peng D.H."/>
            <person name="Luo Y.B."/>
            <person name="Zou S.Q."/>
            <person name="Chen S.P."/>
            <person name="Lan S."/>
            <person name="Tsai W.C."/>
            <person name="Van de Peer Y."/>
            <person name="Liu Z.J."/>
        </authorList>
    </citation>
    <scope>NUCLEOTIDE SEQUENCE [LARGE SCALE GENOMIC DNA]</scope>
    <source>
        <strain evidence="2">Lor288</strain>
    </source>
</reference>
<keyword evidence="3" id="KW-1185">Reference proteome</keyword>
<protein>
    <submittedName>
        <fullName evidence="2">Uncharacterized protein</fullName>
    </submittedName>
</protein>
<feature type="region of interest" description="Disordered" evidence="1">
    <location>
        <begin position="1"/>
        <end position="22"/>
    </location>
</feature>
<comment type="caution">
    <text evidence="2">The sequence shown here is derived from an EMBL/GenBank/DDBJ whole genome shotgun (WGS) entry which is preliminary data.</text>
</comment>
<dbReference type="EMBL" id="JBBWWR010000011">
    <property type="protein sequence ID" value="KAK8959871.1"/>
    <property type="molecule type" value="Genomic_DNA"/>
</dbReference>
<gene>
    <name evidence="2" type="ORF">KSP40_PGU006256</name>
</gene>
<evidence type="ECO:0000256" key="1">
    <source>
        <dbReference type="SAM" id="MobiDB-lite"/>
    </source>
</evidence>
<accession>A0ABR2M8A1</accession>
<sequence>MTEIKNPRQKGSVQQYFSPQGAAPPTAAYQLCHLGMPLPLQQGEDNALHLDDKRSKGL</sequence>
<proteinExistence type="predicted"/>